<dbReference type="GO" id="GO:0006203">
    <property type="term" value="P:dGTP catabolic process"/>
    <property type="evidence" value="ECO:0007669"/>
    <property type="project" value="TreeGrafter"/>
</dbReference>
<dbReference type="InterPro" id="IPR003607">
    <property type="entry name" value="HD/PDEase_dom"/>
</dbReference>
<feature type="domain" description="HD" evidence="1">
    <location>
        <begin position="57"/>
        <end position="127"/>
    </location>
</feature>
<evidence type="ECO:0000313" key="3">
    <source>
        <dbReference type="Proteomes" id="UP000178023"/>
    </source>
</evidence>
<proteinExistence type="predicted"/>
<protein>
    <recommendedName>
        <fullName evidence="1">HD domain-containing protein</fullName>
    </recommendedName>
</protein>
<dbReference type="Proteomes" id="UP000178023">
    <property type="component" value="Unassembled WGS sequence"/>
</dbReference>
<dbReference type="PANTHER" id="PTHR11373:SF4">
    <property type="entry name" value="DEOXYNUCLEOSIDE TRIPHOSPHATE TRIPHOSPHOHYDROLASE SAMHD1"/>
    <property type="match status" value="1"/>
</dbReference>
<organism evidence="2 3">
    <name type="scientific">Candidatus Yanofskybacteria bacterium RIFCSPHIGHO2_01_FULL_45_42</name>
    <dbReference type="NCBI Taxonomy" id="1802671"/>
    <lineage>
        <taxon>Bacteria</taxon>
        <taxon>Candidatus Yanofskyibacteriota</taxon>
    </lineage>
</organism>
<gene>
    <name evidence="2" type="ORF">A2750_00285</name>
</gene>
<evidence type="ECO:0000259" key="1">
    <source>
        <dbReference type="Pfam" id="PF01966"/>
    </source>
</evidence>
<dbReference type="Pfam" id="PF01966">
    <property type="entry name" value="HD"/>
    <property type="match status" value="1"/>
</dbReference>
<dbReference type="PANTHER" id="PTHR11373">
    <property type="entry name" value="DEOXYNUCLEOSIDE TRIPHOSPHATE TRIPHOSPHOHYDROLASE"/>
    <property type="match status" value="1"/>
</dbReference>
<comment type="caution">
    <text evidence="2">The sequence shown here is derived from an EMBL/GenBank/DDBJ whole genome shotgun (WGS) entry which is preliminary data.</text>
</comment>
<dbReference type="AlphaFoldDB" id="A0A1F8F6J2"/>
<name>A0A1F8F6J2_9BACT</name>
<dbReference type="GO" id="GO:0008832">
    <property type="term" value="F:dGTPase activity"/>
    <property type="evidence" value="ECO:0007669"/>
    <property type="project" value="TreeGrafter"/>
</dbReference>
<dbReference type="CDD" id="cd00077">
    <property type="entry name" value="HDc"/>
    <property type="match status" value="1"/>
</dbReference>
<accession>A0A1F8F6J2</accession>
<dbReference type="InterPro" id="IPR006674">
    <property type="entry name" value="HD_domain"/>
</dbReference>
<dbReference type="SUPFAM" id="SSF109604">
    <property type="entry name" value="HD-domain/PDEase-like"/>
    <property type="match status" value="1"/>
</dbReference>
<sequence>MAPVDKPKFIFDPLLGLMDVTKVLLLLDEERFQSLGFKYQLGLVSTIFPSATHTRKQHSLGAYGRTKKLTADWLHHGFIKETEAFCLQVYALYHDIGHGPFSHVTERLGKIDHDMRGLKIIEGLKDKFVAVGCDYNLLHDLFSRKNSLYLAVFDKNLGTEKLDYLERDAFYTLGERPGVEFLAKHTYFIDGKLVINEVAVDQAKAIQEFYIKMSKNVYLRKKAAILQRLVEKMTHKLMGDGLSEKGLFNLTDAGLFGRFELSKNKLVKFYYSRFMAGIFPKLTLEFKYQSANPDTGFVNKTIQTIGVDSGALDRLISSPRVNNLFELEKLENKIADLTKIPAKFLLIIPPFSKNRFEPEDIYVYNKERKIRRVSDIYPNHFAAMKEYGRSHLGLRIAVYNEYRKNLYDQSEKVKNYLLKFTENV</sequence>
<dbReference type="EMBL" id="MGJL01000017">
    <property type="protein sequence ID" value="OGN07876.1"/>
    <property type="molecule type" value="Genomic_DNA"/>
</dbReference>
<reference evidence="2 3" key="1">
    <citation type="journal article" date="2016" name="Nat. Commun.">
        <title>Thousands of microbial genomes shed light on interconnected biogeochemical processes in an aquifer system.</title>
        <authorList>
            <person name="Anantharaman K."/>
            <person name="Brown C.T."/>
            <person name="Hug L.A."/>
            <person name="Sharon I."/>
            <person name="Castelle C.J."/>
            <person name="Probst A.J."/>
            <person name="Thomas B.C."/>
            <person name="Singh A."/>
            <person name="Wilkins M.J."/>
            <person name="Karaoz U."/>
            <person name="Brodie E.L."/>
            <person name="Williams K.H."/>
            <person name="Hubbard S.S."/>
            <person name="Banfield J.F."/>
        </authorList>
    </citation>
    <scope>NUCLEOTIDE SEQUENCE [LARGE SCALE GENOMIC DNA]</scope>
</reference>
<dbReference type="Gene3D" id="1.10.3210.10">
    <property type="entry name" value="Hypothetical protein af1432"/>
    <property type="match status" value="1"/>
</dbReference>
<evidence type="ECO:0000313" key="2">
    <source>
        <dbReference type="EMBL" id="OGN07876.1"/>
    </source>
</evidence>
<dbReference type="InterPro" id="IPR050135">
    <property type="entry name" value="dGTPase-like"/>
</dbReference>